<protein>
    <submittedName>
        <fullName evidence="2">Uncharacterized protein</fullName>
    </submittedName>
</protein>
<name>A0A9D4C9S5_DREPO</name>
<dbReference type="EMBL" id="JAIWYP010000013">
    <property type="protein sequence ID" value="KAH3719752.1"/>
    <property type="molecule type" value="Genomic_DNA"/>
</dbReference>
<organism evidence="2 3">
    <name type="scientific">Dreissena polymorpha</name>
    <name type="common">Zebra mussel</name>
    <name type="synonym">Mytilus polymorpha</name>
    <dbReference type="NCBI Taxonomy" id="45954"/>
    <lineage>
        <taxon>Eukaryota</taxon>
        <taxon>Metazoa</taxon>
        <taxon>Spiralia</taxon>
        <taxon>Lophotrochozoa</taxon>
        <taxon>Mollusca</taxon>
        <taxon>Bivalvia</taxon>
        <taxon>Autobranchia</taxon>
        <taxon>Heteroconchia</taxon>
        <taxon>Euheterodonta</taxon>
        <taxon>Imparidentia</taxon>
        <taxon>Neoheterodontei</taxon>
        <taxon>Myida</taxon>
        <taxon>Dreissenoidea</taxon>
        <taxon>Dreissenidae</taxon>
        <taxon>Dreissena</taxon>
    </lineage>
</organism>
<comment type="caution">
    <text evidence="2">The sequence shown here is derived from an EMBL/GenBank/DDBJ whole genome shotgun (WGS) entry which is preliminary data.</text>
</comment>
<evidence type="ECO:0000313" key="3">
    <source>
        <dbReference type="Proteomes" id="UP000828390"/>
    </source>
</evidence>
<reference evidence="2" key="2">
    <citation type="submission" date="2020-11" db="EMBL/GenBank/DDBJ databases">
        <authorList>
            <person name="McCartney M.A."/>
            <person name="Auch B."/>
            <person name="Kono T."/>
            <person name="Mallez S."/>
            <person name="Becker A."/>
            <person name="Gohl D.M."/>
            <person name="Silverstein K.A.T."/>
            <person name="Koren S."/>
            <person name="Bechman K.B."/>
            <person name="Herman A."/>
            <person name="Abrahante J.E."/>
            <person name="Garbe J."/>
        </authorList>
    </citation>
    <scope>NUCLEOTIDE SEQUENCE</scope>
    <source>
        <strain evidence="2">Duluth1</strain>
        <tissue evidence="2">Whole animal</tissue>
    </source>
</reference>
<accession>A0A9D4C9S5</accession>
<evidence type="ECO:0000313" key="2">
    <source>
        <dbReference type="EMBL" id="KAH3719752.1"/>
    </source>
</evidence>
<evidence type="ECO:0000256" key="1">
    <source>
        <dbReference type="SAM" id="MobiDB-lite"/>
    </source>
</evidence>
<feature type="region of interest" description="Disordered" evidence="1">
    <location>
        <begin position="1"/>
        <end position="69"/>
    </location>
</feature>
<keyword evidence="3" id="KW-1185">Reference proteome</keyword>
<reference evidence="2" key="1">
    <citation type="journal article" date="2019" name="bioRxiv">
        <title>The Genome of the Zebra Mussel, Dreissena polymorpha: A Resource for Invasive Species Research.</title>
        <authorList>
            <person name="McCartney M.A."/>
            <person name="Auch B."/>
            <person name="Kono T."/>
            <person name="Mallez S."/>
            <person name="Zhang Y."/>
            <person name="Obille A."/>
            <person name="Becker A."/>
            <person name="Abrahante J.E."/>
            <person name="Garbe J."/>
            <person name="Badalamenti J.P."/>
            <person name="Herman A."/>
            <person name="Mangelson H."/>
            <person name="Liachko I."/>
            <person name="Sullivan S."/>
            <person name="Sone E.D."/>
            <person name="Koren S."/>
            <person name="Silverstein K.A.T."/>
            <person name="Beckman K.B."/>
            <person name="Gohl D.M."/>
        </authorList>
    </citation>
    <scope>NUCLEOTIDE SEQUENCE</scope>
    <source>
        <strain evidence="2">Duluth1</strain>
        <tissue evidence="2">Whole animal</tissue>
    </source>
</reference>
<sequence>MKARPATPATPLFDEIPAPVPASPLQTDTCTLQDTELLAPNYAPPSPLQDDLRTPALHSNNLQDLPPATPNYDPTPLAHDDLYTIATPTPADNLYTPTPSAKLLRSKARSLFVNGNMPLFPSAKRDWAIVQEESVVLLPNLLWPPKNWRRLTPDQRLLAVEFASMSLTQGEQHSSLLLPERSFLIHSFYFLVLSGSADFLLDNKSKARIYTYQSLLDIANEKDQSPFTHQDDLLKALTPLSKNSSTLLDKINHIPVRI</sequence>
<dbReference type="Proteomes" id="UP000828390">
    <property type="component" value="Unassembled WGS sequence"/>
</dbReference>
<dbReference type="AlphaFoldDB" id="A0A9D4C9S5"/>
<proteinExistence type="predicted"/>
<feature type="compositionally biased region" description="Polar residues" evidence="1">
    <location>
        <begin position="24"/>
        <end position="34"/>
    </location>
</feature>
<gene>
    <name evidence="2" type="ORF">DPMN_062623</name>
</gene>